<dbReference type="CDD" id="cd08195">
    <property type="entry name" value="DHQS"/>
    <property type="match status" value="1"/>
</dbReference>
<dbReference type="HAMAP" id="MF_00110">
    <property type="entry name" value="DHQ_synthase"/>
    <property type="match status" value="1"/>
</dbReference>
<evidence type="ECO:0000256" key="12">
    <source>
        <dbReference type="ARBA" id="ARBA00022741"/>
    </source>
</evidence>
<keyword evidence="17 18" id="KW-0170">Cobalt</keyword>
<evidence type="ECO:0000256" key="14">
    <source>
        <dbReference type="ARBA" id="ARBA00023027"/>
    </source>
</evidence>
<keyword evidence="9 18" id="KW-0963">Cytoplasm</keyword>
<comment type="cofactor">
    <cofactor evidence="2 18">
        <name>NAD(+)</name>
        <dbReference type="ChEBI" id="CHEBI:57540"/>
    </cofactor>
</comment>
<dbReference type="RefSeq" id="WP_022995175.1">
    <property type="nucleotide sequence ID" value="NZ_CBDDTQ010000006.1"/>
</dbReference>
<feature type="domain" description="3-dehydroquinate synthase C-terminal" evidence="20">
    <location>
        <begin position="178"/>
        <end position="322"/>
    </location>
</feature>
<evidence type="ECO:0000256" key="13">
    <source>
        <dbReference type="ARBA" id="ARBA00022833"/>
    </source>
</evidence>
<gene>
    <name evidence="18 21" type="primary">aroB</name>
    <name evidence="21" type="ORF">LZG35_06550</name>
</gene>
<keyword evidence="22" id="KW-1185">Reference proteome</keyword>
<dbReference type="GeneID" id="94688453"/>
<proteinExistence type="inferred from homology"/>
<evidence type="ECO:0000256" key="11">
    <source>
        <dbReference type="ARBA" id="ARBA00022723"/>
    </source>
</evidence>
<evidence type="ECO:0000256" key="7">
    <source>
        <dbReference type="ARBA" id="ARBA00013031"/>
    </source>
</evidence>
<keyword evidence="11 18" id="KW-0479">Metal-binding</keyword>
<dbReference type="KEGG" id="axe:P40_19310"/>
<reference evidence="21" key="1">
    <citation type="submission" date="2022-01" db="EMBL/GenBank/DDBJ databases">
        <authorList>
            <person name="Karlyshev A.V."/>
            <person name="Jaspars M."/>
        </authorList>
    </citation>
    <scope>NUCLEOTIDE SEQUENCE</scope>
    <source>
        <strain evidence="21">AGSA3-2</strain>
    </source>
</reference>
<keyword evidence="16 18" id="KW-0456">Lyase</keyword>
<feature type="binding site" evidence="18">
    <location>
        <position position="261"/>
    </location>
    <ligand>
        <name>Zn(2+)</name>
        <dbReference type="ChEBI" id="CHEBI:29105"/>
    </ligand>
</feature>
<dbReference type="Proteomes" id="UP001107961">
    <property type="component" value="Unassembled WGS sequence"/>
</dbReference>
<comment type="subcellular location">
    <subcellularLocation>
        <location evidence="4 18">Cytoplasm</location>
    </subcellularLocation>
</comment>
<dbReference type="GO" id="GO:0009423">
    <property type="term" value="P:chorismate biosynthetic process"/>
    <property type="evidence" value="ECO:0007669"/>
    <property type="project" value="UniProtKB-UniRule"/>
</dbReference>
<evidence type="ECO:0000256" key="2">
    <source>
        <dbReference type="ARBA" id="ARBA00001911"/>
    </source>
</evidence>
<dbReference type="GO" id="GO:0009073">
    <property type="term" value="P:aromatic amino acid family biosynthetic process"/>
    <property type="evidence" value="ECO:0007669"/>
    <property type="project" value="UniProtKB-KW"/>
</dbReference>
<comment type="similarity">
    <text evidence="6 18">Belongs to the sugar phosphate cyclases superfamily. Dehydroquinate synthase family.</text>
</comment>
<comment type="cofactor">
    <cofactor evidence="18">
        <name>Co(2+)</name>
        <dbReference type="ChEBI" id="CHEBI:48828"/>
    </cofactor>
    <cofactor evidence="18">
        <name>Zn(2+)</name>
        <dbReference type="ChEBI" id="CHEBI:29105"/>
    </cofactor>
    <text evidence="18">Binds 1 divalent metal cation per subunit. Can use either Co(2+) or Zn(2+).</text>
</comment>
<evidence type="ECO:0000256" key="18">
    <source>
        <dbReference type="HAMAP-Rule" id="MF_00110"/>
    </source>
</evidence>
<dbReference type="AlphaFoldDB" id="A0A9Q3W302"/>
<comment type="caution">
    <text evidence="18">Lacks conserved residue(s) required for the propagation of feature annotation.</text>
</comment>
<sequence length="360" mass="39670">MQTLDVALAERSYPIHIGPDLLSTSLIRERIRGNQVMVVTNETIAPRYLERVTASLGDLQCDTVILPDGEQYKTLATLERIFDALMEKRHSRTTTLVALGGGVVGDMVGFAAACFQRGVDFIQVPTTLLAQVDSSVGGKTAVNHPRGKNMIGAFHQPRSVIIDIRVLDTLPEREFAAGMAEVIKYGLIRDPRFFDWLEQHRSDLQRRDDAALTEAILRSCRNKAEVVAADETEQGNRALLNLGHTFGHAMETFTGYRQWLHGEAVAAGMVMAARMSRELGWLSNDDVARVAGSLSPWGLPVTAPEGMTTADFSDLMALDKKVRNGRLRLVLLKRIGEALVTGEYHPNALTRTLEAFCDKG</sequence>
<dbReference type="InterPro" id="IPR030960">
    <property type="entry name" value="DHQS/DOIS_N"/>
</dbReference>
<dbReference type="InterPro" id="IPR016037">
    <property type="entry name" value="DHQ_synth_AroB"/>
</dbReference>
<evidence type="ECO:0000256" key="17">
    <source>
        <dbReference type="ARBA" id="ARBA00023285"/>
    </source>
</evidence>
<comment type="catalytic activity">
    <reaction evidence="1 18">
        <text>7-phospho-2-dehydro-3-deoxy-D-arabino-heptonate = 3-dehydroquinate + phosphate</text>
        <dbReference type="Rhea" id="RHEA:21968"/>
        <dbReference type="ChEBI" id="CHEBI:32364"/>
        <dbReference type="ChEBI" id="CHEBI:43474"/>
        <dbReference type="ChEBI" id="CHEBI:58394"/>
        <dbReference type="EC" id="4.2.3.4"/>
    </reaction>
</comment>
<feature type="binding site" evidence="18">
    <location>
        <begin position="102"/>
        <end position="106"/>
    </location>
    <ligand>
        <name>NAD(+)</name>
        <dbReference type="ChEBI" id="CHEBI:57540"/>
    </ligand>
</feature>
<dbReference type="SUPFAM" id="SSF56796">
    <property type="entry name" value="Dehydroquinate synthase-like"/>
    <property type="match status" value="1"/>
</dbReference>
<evidence type="ECO:0000256" key="16">
    <source>
        <dbReference type="ARBA" id="ARBA00023239"/>
    </source>
</evidence>
<evidence type="ECO:0000256" key="6">
    <source>
        <dbReference type="ARBA" id="ARBA00005412"/>
    </source>
</evidence>
<evidence type="ECO:0000256" key="1">
    <source>
        <dbReference type="ARBA" id="ARBA00001393"/>
    </source>
</evidence>
<keyword evidence="10 18" id="KW-0028">Amino-acid biosynthesis</keyword>
<keyword evidence="13 18" id="KW-0862">Zinc</keyword>
<dbReference type="PANTHER" id="PTHR43622:SF7">
    <property type="entry name" value="3-DEHYDROQUINATE SYNTHASE, CHLOROPLASTIC"/>
    <property type="match status" value="1"/>
</dbReference>
<dbReference type="GO" id="GO:0000166">
    <property type="term" value="F:nucleotide binding"/>
    <property type="evidence" value="ECO:0007669"/>
    <property type="project" value="UniProtKB-KW"/>
</dbReference>
<feature type="binding site" evidence="18">
    <location>
        <position position="139"/>
    </location>
    <ligand>
        <name>NAD(+)</name>
        <dbReference type="ChEBI" id="CHEBI:57540"/>
    </ligand>
</feature>
<organism evidence="21 22">
    <name type="scientific">Alloalcanivorax xenomutans</name>
    <dbReference type="NCBI Taxonomy" id="1094342"/>
    <lineage>
        <taxon>Bacteria</taxon>
        <taxon>Pseudomonadati</taxon>
        <taxon>Pseudomonadota</taxon>
        <taxon>Gammaproteobacteria</taxon>
        <taxon>Oceanospirillales</taxon>
        <taxon>Alcanivoracaceae</taxon>
        <taxon>Alloalcanivorax</taxon>
    </lineage>
</organism>
<evidence type="ECO:0000259" key="20">
    <source>
        <dbReference type="Pfam" id="PF24621"/>
    </source>
</evidence>
<name>A0A9Q3W302_9GAMM</name>
<dbReference type="InterPro" id="IPR030963">
    <property type="entry name" value="DHQ_synth_fam"/>
</dbReference>
<dbReference type="PIRSF" id="PIRSF001455">
    <property type="entry name" value="DHQ_synth"/>
    <property type="match status" value="1"/>
</dbReference>
<feature type="binding site" evidence="18">
    <location>
        <begin position="126"/>
        <end position="127"/>
    </location>
    <ligand>
        <name>NAD(+)</name>
        <dbReference type="ChEBI" id="CHEBI:57540"/>
    </ligand>
</feature>
<evidence type="ECO:0000256" key="5">
    <source>
        <dbReference type="ARBA" id="ARBA00004661"/>
    </source>
</evidence>
<feature type="binding site" evidence="18">
    <location>
        <begin position="68"/>
        <end position="73"/>
    </location>
    <ligand>
        <name>NAD(+)</name>
        <dbReference type="ChEBI" id="CHEBI:57540"/>
    </ligand>
</feature>
<evidence type="ECO:0000259" key="19">
    <source>
        <dbReference type="Pfam" id="PF01761"/>
    </source>
</evidence>
<keyword evidence="12 18" id="KW-0547">Nucleotide-binding</keyword>
<comment type="function">
    <text evidence="3 18">Catalyzes the conversion of 3-deoxy-D-arabino-heptulosonate 7-phosphate (DAHP) to dehydroquinate (DHQ).</text>
</comment>
<evidence type="ECO:0000313" key="21">
    <source>
        <dbReference type="EMBL" id="MCE7508293.1"/>
    </source>
</evidence>
<protein>
    <recommendedName>
        <fullName evidence="8 18">3-dehydroquinate synthase</fullName>
        <shortName evidence="18">DHQS</shortName>
        <ecNumber evidence="7 18">4.2.3.4</ecNumber>
    </recommendedName>
</protein>
<feature type="domain" description="3-dehydroquinate synthase N-terminal" evidence="19">
    <location>
        <begin position="64"/>
        <end position="176"/>
    </location>
</feature>
<dbReference type="InterPro" id="IPR056179">
    <property type="entry name" value="DHQS_C"/>
</dbReference>
<evidence type="ECO:0000256" key="9">
    <source>
        <dbReference type="ARBA" id="ARBA00022490"/>
    </source>
</evidence>
<dbReference type="InterPro" id="IPR050071">
    <property type="entry name" value="Dehydroquinate_synthase"/>
</dbReference>
<dbReference type="NCBIfam" id="TIGR01357">
    <property type="entry name" value="aroB"/>
    <property type="match status" value="1"/>
</dbReference>
<evidence type="ECO:0000256" key="10">
    <source>
        <dbReference type="ARBA" id="ARBA00022605"/>
    </source>
</evidence>
<evidence type="ECO:0000256" key="8">
    <source>
        <dbReference type="ARBA" id="ARBA00017684"/>
    </source>
</evidence>
<evidence type="ECO:0000256" key="15">
    <source>
        <dbReference type="ARBA" id="ARBA00023141"/>
    </source>
</evidence>
<dbReference type="Pfam" id="PF01761">
    <property type="entry name" value="DHQ_synthase"/>
    <property type="match status" value="1"/>
</dbReference>
<evidence type="ECO:0000313" key="22">
    <source>
        <dbReference type="Proteomes" id="UP001107961"/>
    </source>
</evidence>
<evidence type="ECO:0000256" key="4">
    <source>
        <dbReference type="ARBA" id="ARBA00004496"/>
    </source>
</evidence>
<accession>A0A9Q3W302</accession>
<dbReference type="Gene3D" id="1.20.1090.10">
    <property type="entry name" value="Dehydroquinate synthase-like - alpha domain"/>
    <property type="match status" value="1"/>
</dbReference>
<keyword evidence="15 18" id="KW-0057">Aromatic amino acid biosynthesis</keyword>
<comment type="pathway">
    <text evidence="5 18">Metabolic intermediate biosynthesis; chorismate biosynthesis; chorismate from D-erythrose 4-phosphate and phosphoenolpyruvate: step 2/7.</text>
</comment>
<comment type="caution">
    <text evidence="21">The sequence shown here is derived from an EMBL/GenBank/DDBJ whole genome shotgun (WGS) entry which is preliminary data.</text>
</comment>
<feature type="binding site" evidence="18">
    <location>
        <position position="181"/>
    </location>
    <ligand>
        <name>Zn(2+)</name>
        <dbReference type="ChEBI" id="CHEBI:29105"/>
    </ligand>
</feature>
<dbReference type="Pfam" id="PF24621">
    <property type="entry name" value="DHQS_C"/>
    <property type="match status" value="1"/>
</dbReference>
<dbReference type="FunFam" id="3.40.50.1970:FF:000001">
    <property type="entry name" value="3-dehydroquinate synthase"/>
    <property type="match status" value="1"/>
</dbReference>
<dbReference type="PANTHER" id="PTHR43622">
    <property type="entry name" value="3-DEHYDROQUINATE SYNTHASE"/>
    <property type="match status" value="1"/>
</dbReference>
<dbReference type="EMBL" id="JAJVKT010000006">
    <property type="protein sequence ID" value="MCE7508293.1"/>
    <property type="molecule type" value="Genomic_DNA"/>
</dbReference>
<dbReference type="FunFam" id="1.20.1090.10:FF:000002">
    <property type="entry name" value="3-dehydroquinate synthase"/>
    <property type="match status" value="1"/>
</dbReference>
<dbReference type="EC" id="4.2.3.4" evidence="7 18"/>
<dbReference type="Gene3D" id="3.40.50.1970">
    <property type="match status" value="1"/>
</dbReference>
<evidence type="ECO:0000256" key="3">
    <source>
        <dbReference type="ARBA" id="ARBA00003485"/>
    </source>
</evidence>
<dbReference type="GO" id="GO:0046872">
    <property type="term" value="F:metal ion binding"/>
    <property type="evidence" value="ECO:0007669"/>
    <property type="project" value="UniProtKB-KW"/>
</dbReference>
<feature type="binding site" evidence="18">
    <location>
        <position position="148"/>
    </location>
    <ligand>
        <name>NAD(+)</name>
        <dbReference type="ChEBI" id="CHEBI:57540"/>
    </ligand>
</feature>
<dbReference type="GO" id="GO:0005737">
    <property type="term" value="C:cytoplasm"/>
    <property type="evidence" value="ECO:0007669"/>
    <property type="project" value="UniProtKB-SubCell"/>
</dbReference>
<dbReference type="GO" id="GO:0003856">
    <property type="term" value="F:3-dehydroquinate synthase activity"/>
    <property type="evidence" value="ECO:0007669"/>
    <property type="project" value="UniProtKB-UniRule"/>
</dbReference>
<dbReference type="GO" id="GO:0008652">
    <property type="term" value="P:amino acid biosynthetic process"/>
    <property type="evidence" value="ECO:0007669"/>
    <property type="project" value="UniProtKB-KW"/>
</dbReference>
<feature type="binding site" evidence="18">
    <location>
        <position position="244"/>
    </location>
    <ligand>
        <name>Zn(2+)</name>
        <dbReference type="ChEBI" id="CHEBI:29105"/>
    </ligand>
</feature>
<keyword evidence="14 18" id="KW-0520">NAD</keyword>